<dbReference type="EMBL" id="BJYU01000118">
    <property type="protein sequence ID" value="GEO17682.1"/>
    <property type="molecule type" value="Genomic_DNA"/>
</dbReference>
<accession>A0A512C0E8</accession>
<comment type="caution">
    <text evidence="1">The sequence shown here is derived from an EMBL/GenBank/DDBJ whole genome shotgun (WGS) entry which is preliminary data.</text>
</comment>
<proteinExistence type="predicted"/>
<reference evidence="1 2" key="1">
    <citation type="submission" date="2019-07" db="EMBL/GenBank/DDBJ databases">
        <title>Whole genome shotgun sequence of Microvirga aerophila NBRC 106136.</title>
        <authorList>
            <person name="Hosoyama A."/>
            <person name="Uohara A."/>
            <person name="Ohji S."/>
            <person name="Ichikawa N."/>
        </authorList>
    </citation>
    <scope>NUCLEOTIDE SEQUENCE [LARGE SCALE GENOMIC DNA]</scope>
    <source>
        <strain evidence="1 2">NBRC 106136</strain>
    </source>
</reference>
<sequence>MPYSSAFEQHIGGSSAELPAVSFSREVVEAAGFQSPREIKPNQRIALDWRQKTRREAPIRAHQPECKSLVHARLAEQGPCQTMSAAAAAYPKRIR</sequence>
<evidence type="ECO:0000313" key="2">
    <source>
        <dbReference type="Proteomes" id="UP000321085"/>
    </source>
</evidence>
<organism evidence="1 2">
    <name type="scientific">Microvirga aerophila</name>
    <dbReference type="NCBI Taxonomy" id="670291"/>
    <lineage>
        <taxon>Bacteria</taxon>
        <taxon>Pseudomonadati</taxon>
        <taxon>Pseudomonadota</taxon>
        <taxon>Alphaproteobacteria</taxon>
        <taxon>Hyphomicrobiales</taxon>
        <taxon>Methylobacteriaceae</taxon>
        <taxon>Microvirga</taxon>
    </lineage>
</organism>
<protein>
    <submittedName>
        <fullName evidence="1">Uncharacterized protein</fullName>
    </submittedName>
</protein>
<gene>
    <name evidence="1" type="ORF">MAE02_53780</name>
</gene>
<keyword evidence="2" id="KW-1185">Reference proteome</keyword>
<name>A0A512C0E8_9HYPH</name>
<dbReference type="AlphaFoldDB" id="A0A512C0E8"/>
<dbReference type="Proteomes" id="UP000321085">
    <property type="component" value="Unassembled WGS sequence"/>
</dbReference>
<evidence type="ECO:0000313" key="1">
    <source>
        <dbReference type="EMBL" id="GEO17682.1"/>
    </source>
</evidence>